<protein>
    <submittedName>
        <fullName evidence="1">Uncharacterized protein</fullName>
    </submittedName>
</protein>
<name>A0A085LVW6_9BILA</name>
<dbReference type="Proteomes" id="UP000030764">
    <property type="component" value="Unassembled WGS sequence"/>
</dbReference>
<organism evidence="1 2">
    <name type="scientific">Trichuris suis</name>
    <name type="common">pig whipworm</name>
    <dbReference type="NCBI Taxonomy" id="68888"/>
    <lineage>
        <taxon>Eukaryota</taxon>
        <taxon>Metazoa</taxon>
        <taxon>Ecdysozoa</taxon>
        <taxon>Nematoda</taxon>
        <taxon>Enoplea</taxon>
        <taxon>Dorylaimia</taxon>
        <taxon>Trichinellida</taxon>
        <taxon>Trichuridae</taxon>
        <taxon>Trichuris</taxon>
    </lineage>
</organism>
<accession>A0A085LVW6</accession>
<sequence>MQAGRDVEYERYVAGAQPPRRRAQYVRDGARLCGLVEAYGSRTMLEHLRAVAHNFLMH</sequence>
<evidence type="ECO:0000313" key="2">
    <source>
        <dbReference type="Proteomes" id="UP000030764"/>
    </source>
</evidence>
<keyword evidence="2" id="KW-1185">Reference proteome</keyword>
<dbReference type="EMBL" id="KL363278">
    <property type="protein sequence ID" value="KFD49112.1"/>
    <property type="molecule type" value="Genomic_DNA"/>
</dbReference>
<reference evidence="1 2" key="1">
    <citation type="journal article" date="2014" name="Nat. Genet.">
        <title>Genome and transcriptome of the porcine whipworm Trichuris suis.</title>
        <authorList>
            <person name="Jex A.R."/>
            <person name="Nejsum P."/>
            <person name="Schwarz E.M."/>
            <person name="Hu L."/>
            <person name="Young N.D."/>
            <person name="Hall R.S."/>
            <person name="Korhonen P.K."/>
            <person name="Liao S."/>
            <person name="Thamsborg S."/>
            <person name="Xia J."/>
            <person name="Xu P."/>
            <person name="Wang S."/>
            <person name="Scheerlinck J.P."/>
            <person name="Hofmann A."/>
            <person name="Sternberg P.W."/>
            <person name="Wang J."/>
            <person name="Gasser R.B."/>
        </authorList>
    </citation>
    <scope>NUCLEOTIDE SEQUENCE [LARGE SCALE GENOMIC DNA]</scope>
    <source>
        <strain evidence="1">DCEP-RM93M</strain>
    </source>
</reference>
<dbReference type="AlphaFoldDB" id="A0A085LVW6"/>
<proteinExistence type="predicted"/>
<evidence type="ECO:0000313" key="1">
    <source>
        <dbReference type="EMBL" id="KFD49112.1"/>
    </source>
</evidence>
<gene>
    <name evidence="1" type="ORF">M513_10054</name>
</gene>